<dbReference type="InterPro" id="IPR000014">
    <property type="entry name" value="PAS"/>
</dbReference>
<dbReference type="Gene3D" id="3.40.50.2300">
    <property type="match status" value="1"/>
</dbReference>
<dbReference type="Gene3D" id="3.30.450.20">
    <property type="entry name" value="PAS domain"/>
    <property type="match status" value="2"/>
</dbReference>
<dbReference type="Pfam" id="PF00512">
    <property type="entry name" value="HisKA"/>
    <property type="match status" value="1"/>
</dbReference>
<evidence type="ECO:0000259" key="7">
    <source>
        <dbReference type="PROSITE" id="PS50113"/>
    </source>
</evidence>
<dbReference type="InterPro" id="IPR050956">
    <property type="entry name" value="2C_system_His_kinase"/>
</dbReference>
<dbReference type="InterPro" id="IPR005467">
    <property type="entry name" value="His_kinase_dom"/>
</dbReference>
<dbReference type="SUPFAM" id="SSF55785">
    <property type="entry name" value="PYP-like sensor domain (PAS domain)"/>
    <property type="match status" value="2"/>
</dbReference>
<feature type="modified residue" description="4-aspartylphosphate" evidence="2">
    <location>
        <position position="1738"/>
    </location>
</feature>
<dbReference type="InterPro" id="IPR058846">
    <property type="entry name" value="PAS-like"/>
</dbReference>
<dbReference type="Gene3D" id="1.10.287.130">
    <property type="match status" value="1"/>
</dbReference>
<feature type="compositionally biased region" description="Low complexity" evidence="3">
    <location>
        <begin position="256"/>
        <end position="270"/>
    </location>
</feature>
<keyword evidence="9" id="KW-1185">Reference proteome</keyword>
<feature type="compositionally biased region" description="Basic residues" evidence="3">
    <location>
        <begin position="301"/>
        <end position="312"/>
    </location>
</feature>
<dbReference type="PROSITE" id="PS50109">
    <property type="entry name" value="HIS_KIN"/>
    <property type="match status" value="1"/>
</dbReference>
<dbReference type="CDD" id="cd17546">
    <property type="entry name" value="REC_hyHK_CKI1_RcsC-like"/>
    <property type="match status" value="1"/>
</dbReference>
<feature type="region of interest" description="Disordered" evidence="3">
    <location>
        <begin position="80"/>
        <end position="203"/>
    </location>
</feature>
<dbReference type="CDD" id="cd00082">
    <property type="entry name" value="HisKA"/>
    <property type="match status" value="1"/>
</dbReference>
<feature type="region of interest" description="Disordered" evidence="3">
    <location>
        <begin position="292"/>
        <end position="312"/>
    </location>
</feature>
<dbReference type="InterPro" id="IPR035965">
    <property type="entry name" value="PAS-like_dom_sf"/>
</dbReference>
<dbReference type="PROSITE" id="PS50110">
    <property type="entry name" value="RESPONSE_REGULATORY"/>
    <property type="match status" value="1"/>
</dbReference>
<dbReference type="SMART" id="SM00387">
    <property type="entry name" value="HATPase_c"/>
    <property type="match status" value="1"/>
</dbReference>
<feature type="region of interest" description="Disordered" evidence="3">
    <location>
        <begin position="251"/>
        <end position="270"/>
    </location>
</feature>
<dbReference type="GO" id="GO:0000155">
    <property type="term" value="F:phosphorelay sensor kinase activity"/>
    <property type="evidence" value="ECO:0007669"/>
    <property type="project" value="InterPro"/>
</dbReference>
<reference evidence="8" key="1">
    <citation type="submission" date="2023-01" db="EMBL/GenBank/DDBJ databases">
        <title>The chitinases involved in constricting ring structure development in the nematode-trapping fungus Drechslerella dactyloides.</title>
        <authorList>
            <person name="Wang R."/>
            <person name="Zhang L."/>
            <person name="Tang P."/>
            <person name="Li S."/>
            <person name="Liang L."/>
        </authorList>
    </citation>
    <scope>NUCLEOTIDE SEQUENCE</scope>
    <source>
        <strain evidence="8">YMF1.00031</strain>
    </source>
</reference>
<dbReference type="PROSITE" id="PS50112">
    <property type="entry name" value="PAS"/>
    <property type="match status" value="1"/>
</dbReference>
<feature type="compositionally biased region" description="Basic and acidic residues" evidence="3">
    <location>
        <begin position="81"/>
        <end position="98"/>
    </location>
</feature>
<dbReference type="SUPFAM" id="SSF55874">
    <property type="entry name" value="ATPase domain of HSP90 chaperone/DNA topoisomerase II/histidine kinase"/>
    <property type="match status" value="1"/>
</dbReference>
<gene>
    <name evidence="8" type="ORF">Dda_2869</name>
</gene>
<dbReference type="InterPro" id="IPR000700">
    <property type="entry name" value="PAS-assoc_C"/>
</dbReference>
<dbReference type="Gene3D" id="3.30.565.10">
    <property type="entry name" value="Histidine kinase-like ATPase, C-terminal domain"/>
    <property type="match status" value="1"/>
</dbReference>
<feature type="compositionally biased region" description="Low complexity" evidence="3">
    <location>
        <begin position="147"/>
        <end position="167"/>
    </location>
</feature>
<feature type="compositionally biased region" description="Low complexity" evidence="3">
    <location>
        <begin position="122"/>
        <end position="137"/>
    </location>
</feature>
<dbReference type="PANTHER" id="PTHR43719">
    <property type="entry name" value="TWO-COMPONENT HISTIDINE KINASE"/>
    <property type="match status" value="1"/>
</dbReference>
<name>A0AAD6J2K9_DREDA</name>
<feature type="domain" description="Histidine kinase" evidence="4">
    <location>
        <begin position="1340"/>
        <end position="1612"/>
    </location>
</feature>
<dbReference type="InterPro" id="IPR003661">
    <property type="entry name" value="HisK_dim/P_dom"/>
</dbReference>
<evidence type="ECO:0000256" key="1">
    <source>
        <dbReference type="ARBA" id="ARBA00022553"/>
    </source>
</evidence>
<dbReference type="Pfam" id="PF00072">
    <property type="entry name" value="Response_reg"/>
    <property type="match status" value="1"/>
</dbReference>
<feature type="compositionally biased region" description="Basic residues" evidence="3">
    <location>
        <begin position="168"/>
        <end position="180"/>
    </location>
</feature>
<dbReference type="InterPro" id="IPR011006">
    <property type="entry name" value="CheY-like_superfamily"/>
</dbReference>
<dbReference type="InterPro" id="IPR036097">
    <property type="entry name" value="HisK_dim/P_sf"/>
</dbReference>
<dbReference type="InterPro" id="IPR001789">
    <property type="entry name" value="Sig_transdc_resp-reg_receiver"/>
</dbReference>
<dbReference type="Pfam" id="PF26131">
    <property type="entry name" value="PAS-like"/>
    <property type="match status" value="1"/>
</dbReference>
<proteinExistence type="predicted"/>
<evidence type="ECO:0000259" key="4">
    <source>
        <dbReference type="PROSITE" id="PS50109"/>
    </source>
</evidence>
<comment type="caution">
    <text evidence="8">The sequence shown here is derived from an EMBL/GenBank/DDBJ whole genome shotgun (WGS) entry which is preliminary data.</text>
</comment>
<feature type="region of interest" description="Disordered" evidence="3">
    <location>
        <begin position="1618"/>
        <end position="1654"/>
    </location>
</feature>
<evidence type="ECO:0000256" key="2">
    <source>
        <dbReference type="PROSITE-ProRule" id="PRU00169"/>
    </source>
</evidence>
<dbReference type="InterPro" id="IPR003594">
    <property type="entry name" value="HATPase_dom"/>
</dbReference>
<evidence type="ECO:0000259" key="5">
    <source>
        <dbReference type="PROSITE" id="PS50110"/>
    </source>
</evidence>
<evidence type="ECO:0000256" key="3">
    <source>
        <dbReference type="SAM" id="MobiDB-lite"/>
    </source>
</evidence>
<keyword evidence="8" id="KW-0418">Kinase</keyword>
<feature type="compositionally biased region" description="Polar residues" evidence="3">
    <location>
        <begin position="388"/>
        <end position="398"/>
    </location>
</feature>
<feature type="domain" description="PAS" evidence="6">
    <location>
        <begin position="1190"/>
        <end position="1259"/>
    </location>
</feature>
<dbReference type="CDD" id="cd00130">
    <property type="entry name" value="PAS"/>
    <property type="match status" value="1"/>
</dbReference>
<dbReference type="SUPFAM" id="SSF52172">
    <property type="entry name" value="CheY-like"/>
    <property type="match status" value="1"/>
</dbReference>
<dbReference type="SMART" id="SM00388">
    <property type="entry name" value="HisKA"/>
    <property type="match status" value="1"/>
</dbReference>
<dbReference type="InterPro" id="IPR004358">
    <property type="entry name" value="Sig_transdc_His_kin-like_C"/>
</dbReference>
<feature type="region of interest" description="Disordered" evidence="3">
    <location>
        <begin position="648"/>
        <end position="667"/>
    </location>
</feature>
<dbReference type="PROSITE" id="PS50113">
    <property type="entry name" value="PAC"/>
    <property type="match status" value="1"/>
</dbReference>
<feature type="domain" description="PAC" evidence="7">
    <location>
        <begin position="1262"/>
        <end position="1322"/>
    </location>
</feature>
<protein>
    <submittedName>
        <fullName evidence="8">Hybrid signal transduction histidine kinase K</fullName>
    </submittedName>
</protein>
<dbReference type="PRINTS" id="PR00344">
    <property type="entry name" value="BCTRLSENSOR"/>
</dbReference>
<evidence type="ECO:0000259" key="6">
    <source>
        <dbReference type="PROSITE" id="PS50112"/>
    </source>
</evidence>
<dbReference type="EMBL" id="JAQGDS010000003">
    <property type="protein sequence ID" value="KAJ6262065.1"/>
    <property type="molecule type" value="Genomic_DNA"/>
</dbReference>
<dbReference type="PANTHER" id="PTHR43719:SF30">
    <property type="entry name" value="TWO-COMPONENT SYSTEM RESPONSE REGULATOR"/>
    <property type="match status" value="1"/>
</dbReference>
<sequence length="1853" mass="203394">MDAESLPARLLSYSSISTGLSSRNSSSDANVNINSTSTSTATIPLLQSLDGHGSSLNGTADDAAGRTRKLSVVSFTSTEYNRNDEDCGHSHDGDDRKGGSPRAHHRRRHEQLDIAEEPSRSPSPALSTGCSSSSSSSFDGRCHSTANPHNSSDPKKPNNNNTNIKNASRAKRRRRQRRHQARDFTTLSTKPSEPVGVASSPASFCYGPPADDWSQIDSSNVRPSSDNYTVDGGNSLQAGLLSRHCYCRSPSPSNPTSWDSTSASPTTATTATARAFPESNHHADIVSPNGFHPHSLSASSGHHHPDHHLHKRRRRIEAELPRIHYLTSTPPPPAVPTSVVVAPTSTPKDHYQPYDPPVADLISVVSPEGRSYPIGPEDLLVQPVPTRPAQSKGRSLSTPAGGVGELFSPLHSLNTSPTRPNFFTDSIRDLWNRQHIESCQVYDMAVTPGVKTFSVPVSSRNSTTSAASKMPPQLPNSLAVPFRDSPPAGLPDVHLLEVLHHDPRPTFILGTGSSITSKNSLLSSTTIHNLQLEVVYHNEAFSSILPDAAFSTTTIEPGHQRTMFNITDPRYHRWISSSFTNTKVKNAKCRPYVCPDGILWTQNAFTCADGARMVLICGVPLPSTNTNEVHVKKGDTCRPHVWEEATETTRARASLDQDDGTTLTNDPEIHSIGIMGQLDERLQALPNGVNHGMDISKGDQIPRLRSDSSILAPIIDSNSWAQFSNELDPDVVISPSSAPMPIPQTTFSQNLENEAGPSEAQCNGQLEGQMDISDNAAVVERPMGSSSRNSTVYSPHLPSDYGVFYRTPFGALDPHTELVRRLNWAATGFGAIETWPQSLRTMINLVLSSPHPTAMYWGPEFSVIYNESYVPLLGAKHPKLLGQKYKDGWPEIWDAIGPFLNKAVRTGKSTIKEDDRLYILRNGFREETYFSWSISPIIGEDGSIIGLLSPAFEKTRRIIAERRMLTLREVGERCGSARDVREFWNHVLAALETNPWDAPFAILYSCCKKTDSADSEVSSAYASSLSNARVYSLECAIGVPDGHPAAPQTLDLKSNAGSGFSVAFREALNIGGNIFLSQEAGTLPADLMEGIEVQGFSDDACTAAVVCPINPNPETPLGFLILGINPRRPFDDEYRLFIQLLTRQLTTSVASVVLHEEEVHKARRAARLAALDRVELSKQLAMKAKEVEHSELKFTRLVDFAPVGIFIADLHGEIEYHNGMFSEISAHPRSKDASRWLESVHPADAARTEANWLGVIQGKKRMTWEFRWKEPWRLPSHPDGQVDRWTLLSASPELDSDGFLLGVFGSITNISETKFAEDMQKRRVEEVVELKRQQDNFVDMASHEMRNPLSAILQGADAMLESLERYRNTTTSKVLLDDIESSIDVAQTISLCALHQKRVVDDILTMSKLDSALLTVTPVDVQPIAVVERAFKIFEQEAISSDTKMTFKIDESYKRLAIDWVKLDPARLLQVLINLLTNALKFLRTESSKSIIVTIGGSLEQPAATDEEKSLVFFSSSRNVVDLTNDPDWGDGEPVFLTFSVLDTGKGLTEVEKRNLFQKFSQATAKTEVSYGGSGLGLFICKELVHLQSGEIGVQSEAGKGCNFSFYIKSRRSTRPEVEIPQASVLRSAGPGNPKKRDANNQSAPMLTYPSAGPAKSEKRAAKLALRNASDKPKLNYNVLIVEDNLVNQKLLRKALESAGCTTYLANHGVEALERIKKTVHWKDAKADAQDLSLVLMDVEMPVMDGLTCKFGRLNLPYSRLFSDKDCTNASSLRAGSKRIREMQADGLVLKHIPIIAVTANARQAQIDKMFEAGMDDVVSKPYRIADLIPKLHAVVTKYQDAGAGAAAGYDRE</sequence>
<dbReference type="SMART" id="SM00448">
    <property type="entry name" value="REC"/>
    <property type="match status" value="1"/>
</dbReference>
<feature type="domain" description="Response regulatory" evidence="5">
    <location>
        <begin position="1678"/>
        <end position="1836"/>
    </location>
</feature>
<organism evidence="8 9">
    <name type="scientific">Drechslerella dactyloides</name>
    <name type="common">Nematode-trapping fungus</name>
    <name type="synonym">Arthrobotrys dactyloides</name>
    <dbReference type="NCBI Taxonomy" id="74499"/>
    <lineage>
        <taxon>Eukaryota</taxon>
        <taxon>Fungi</taxon>
        <taxon>Dikarya</taxon>
        <taxon>Ascomycota</taxon>
        <taxon>Pezizomycotina</taxon>
        <taxon>Orbiliomycetes</taxon>
        <taxon>Orbiliales</taxon>
        <taxon>Orbiliaceae</taxon>
        <taxon>Drechslerella</taxon>
    </lineage>
</organism>
<evidence type="ECO:0000313" key="8">
    <source>
        <dbReference type="EMBL" id="KAJ6262065.1"/>
    </source>
</evidence>
<evidence type="ECO:0000313" key="9">
    <source>
        <dbReference type="Proteomes" id="UP001221413"/>
    </source>
</evidence>
<dbReference type="SUPFAM" id="SSF47384">
    <property type="entry name" value="Homodimeric domain of signal transducing histidine kinase"/>
    <property type="match status" value="1"/>
</dbReference>
<accession>A0AAD6J2K9</accession>
<dbReference type="Proteomes" id="UP001221413">
    <property type="component" value="Unassembled WGS sequence"/>
</dbReference>
<keyword evidence="8" id="KW-0808">Transferase</keyword>
<dbReference type="InterPro" id="IPR036890">
    <property type="entry name" value="HATPase_C_sf"/>
</dbReference>
<feature type="region of interest" description="Disordered" evidence="3">
    <location>
        <begin position="373"/>
        <end position="400"/>
    </location>
</feature>
<keyword evidence="1 2" id="KW-0597">Phosphoprotein</keyword>
<dbReference type="Pfam" id="PF02518">
    <property type="entry name" value="HATPase_c"/>
    <property type="match status" value="1"/>
</dbReference>